<dbReference type="Proteomes" id="UP001314181">
    <property type="component" value="Unassembled WGS sequence"/>
</dbReference>
<accession>A0ABP0ETR2</accession>
<evidence type="ECO:0000313" key="1">
    <source>
        <dbReference type="EMBL" id="CAK8163368.1"/>
    </source>
</evidence>
<evidence type="ECO:0000313" key="2">
    <source>
        <dbReference type="Proteomes" id="UP001314181"/>
    </source>
</evidence>
<gene>
    <name evidence="1" type="ORF">CAXC1_330128</name>
</gene>
<proteinExistence type="predicted"/>
<sequence>MGNSKPYETTNIKSTLGAGSIFNVDGHNTCKPIFTAAKCTGVFVILPPLPAGLGCFVYTHSKWMLGIETNDSRIGTANSDVPIKIILYTITVQ</sequence>
<dbReference type="EMBL" id="CAWVOK010000026">
    <property type="protein sequence ID" value="CAK8163368.1"/>
    <property type="molecule type" value="Genomic_DNA"/>
</dbReference>
<name>A0ABP0ETR2_9RICK</name>
<organism evidence="1 2">
    <name type="scientific">Candidatus Xenohaliotis californiensis</name>
    <dbReference type="NCBI Taxonomy" id="84677"/>
    <lineage>
        <taxon>Bacteria</taxon>
        <taxon>Pseudomonadati</taxon>
        <taxon>Pseudomonadota</taxon>
        <taxon>Alphaproteobacteria</taxon>
        <taxon>Rickettsiales</taxon>
        <taxon>Anaplasmataceae</taxon>
        <taxon>Candidatus Xenohaliotis</taxon>
    </lineage>
</organism>
<keyword evidence="2" id="KW-1185">Reference proteome</keyword>
<protein>
    <submittedName>
        <fullName evidence="1">Uncharacterized protein</fullName>
    </submittedName>
</protein>
<reference evidence="1 2" key="1">
    <citation type="submission" date="2024-01" db="EMBL/GenBank/DDBJ databases">
        <authorList>
            <person name="Kunselman E."/>
        </authorList>
    </citation>
    <scope>NUCLEOTIDE SEQUENCE [LARGE SCALE GENOMIC DNA]</scope>
    <source>
        <strain evidence="1">2 abalone samples</strain>
    </source>
</reference>
<comment type="caution">
    <text evidence="1">The sequence shown here is derived from an EMBL/GenBank/DDBJ whole genome shotgun (WGS) entry which is preliminary data.</text>
</comment>